<proteinExistence type="predicted"/>
<evidence type="ECO:0000256" key="1">
    <source>
        <dbReference type="SAM" id="MobiDB-lite"/>
    </source>
</evidence>
<reference evidence="2 3" key="1">
    <citation type="journal article" date="2015" name="Fungal Genet. Biol.">
        <title>Evolution of novel wood decay mechanisms in Agaricales revealed by the genome sequences of Fistulina hepatica and Cylindrobasidium torrendii.</title>
        <authorList>
            <person name="Floudas D."/>
            <person name="Held B.W."/>
            <person name="Riley R."/>
            <person name="Nagy L.G."/>
            <person name="Koehler G."/>
            <person name="Ransdell A.S."/>
            <person name="Younus H."/>
            <person name="Chow J."/>
            <person name="Chiniquy J."/>
            <person name="Lipzen A."/>
            <person name="Tritt A."/>
            <person name="Sun H."/>
            <person name="Haridas S."/>
            <person name="LaButti K."/>
            <person name="Ohm R.A."/>
            <person name="Kues U."/>
            <person name="Blanchette R.A."/>
            <person name="Grigoriev I.V."/>
            <person name="Minto R.E."/>
            <person name="Hibbett D.S."/>
        </authorList>
    </citation>
    <scope>NUCLEOTIDE SEQUENCE [LARGE SCALE GENOMIC DNA]</scope>
    <source>
        <strain evidence="2 3">ATCC 64428</strain>
    </source>
</reference>
<protein>
    <submittedName>
        <fullName evidence="2">Uncharacterized protein</fullName>
    </submittedName>
</protein>
<evidence type="ECO:0000313" key="2">
    <source>
        <dbReference type="EMBL" id="KIY52325.1"/>
    </source>
</evidence>
<evidence type="ECO:0000313" key="3">
    <source>
        <dbReference type="Proteomes" id="UP000054144"/>
    </source>
</evidence>
<dbReference type="AlphaFoldDB" id="A0A0D7AKD8"/>
<accession>A0A0D7AKD8</accession>
<feature type="region of interest" description="Disordered" evidence="1">
    <location>
        <begin position="48"/>
        <end position="73"/>
    </location>
</feature>
<dbReference type="EMBL" id="KN881644">
    <property type="protein sequence ID" value="KIY52325.1"/>
    <property type="molecule type" value="Genomic_DNA"/>
</dbReference>
<keyword evidence="3" id="KW-1185">Reference proteome</keyword>
<sequence length="363" mass="41022">MIRSLSSSSLATITPRDYSLHKESAKARAPTLLERVRSRLDDIEYSCFADREPPSSPPGAWDSGSDADCSDAMSDGEKLSLKDDVDGNHAVRDGLSPYEQDGIAPLCLSELDLKIICLNNTPHFEQWAEDVIGDEIRCDFVLYICVADPLQWASVGDLNMAMHRFDIESVIDMIDVRCNLLSCSHSRLRRKVRPITFASRWEERRSWSPHFVPERNYISAAFEWSMIPAIEDMSVNGSVVASTLSTKTGHLQDSSLLGVMDWQGWARQFTLHFPAALFRYRESRVFHLDVSIRFELDPGSDATRDESGYASDEDDLLGDDYSLSLFAETDLSVSVPVTKHYIPWLSFIPKRKSFDALHFWPAI</sequence>
<organism evidence="2 3">
    <name type="scientific">Fistulina hepatica ATCC 64428</name>
    <dbReference type="NCBI Taxonomy" id="1128425"/>
    <lineage>
        <taxon>Eukaryota</taxon>
        <taxon>Fungi</taxon>
        <taxon>Dikarya</taxon>
        <taxon>Basidiomycota</taxon>
        <taxon>Agaricomycotina</taxon>
        <taxon>Agaricomycetes</taxon>
        <taxon>Agaricomycetidae</taxon>
        <taxon>Agaricales</taxon>
        <taxon>Fistulinaceae</taxon>
        <taxon>Fistulina</taxon>
    </lineage>
</organism>
<name>A0A0D7AKD8_9AGAR</name>
<dbReference type="Proteomes" id="UP000054144">
    <property type="component" value="Unassembled WGS sequence"/>
</dbReference>
<gene>
    <name evidence="2" type="ORF">FISHEDRAFT_70011</name>
</gene>